<dbReference type="InterPro" id="IPR013324">
    <property type="entry name" value="RNA_pol_sigma_r3/r4-like"/>
</dbReference>
<protein>
    <submittedName>
        <fullName evidence="7">Sigma-70 family RNA polymerase sigma factor</fullName>
    </submittedName>
</protein>
<dbReference type="Proteomes" id="UP000011705">
    <property type="component" value="Chromosome"/>
</dbReference>
<dbReference type="Pfam" id="PF08281">
    <property type="entry name" value="Sigma70_r4_2"/>
    <property type="match status" value="1"/>
</dbReference>
<evidence type="ECO:0000259" key="6">
    <source>
        <dbReference type="Pfam" id="PF08281"/>
    </source>
</evidence>
<dbReference type="InterPro" id="IPR039425">
    <property type="entry name" value="RNA_pol_sigma-70-like"/>
</dbReference>
<dbReference type="InterPro" id="IPR013249">
    <property type="entry name" value="RNA_pol_sigma70_r4_t2"/>
</dbReference>
<evidence type="ECO:0000256" key="4">
    <source>
        <dbReference type="ARBA" id="ARBA00023163"/>
    </source>
</evidence>
<gene>
    <name evidence="7" type="ORF">HMPREF9726_01009</name>
</gene>
<dbReference type="PANTHER" id="PTHR43133:SF51">
    <property type="entry name" value="RNA POLYMERASE SIGMA FACTOR"/>
    <property type="match status" value="1"/>
</dbReference>
<dbReference type="Pfam" id="PF04542">
    <property type="entry name" value="Sigma70_r2"/>
    <property type="match status" value="1"/>
</dbReference>
<comment type="caution">
    <text evidence="7">The sequence shown here is derived from an EMBL/GenBank/DDBJ whole genome shotgun (WGS) entry which is preliminary data.</text>
</comment>
<keyword evidence="2" id="KW-0805">Transcription regulation</keyword>
<dbReference type="CDD" id="cd06171">
    <property type="entry name" value="Sigma70_r4"/>
    <property type="match status" value="1"/>
</dbReference>
<dbReference type="RefSeq" id="WP_002667790.1">
    <property type="nucleotide sequence ID" value="NZ_CM001795.1"/>
</dbReference>
<sequence>MIKFSNLLRKESPEAVQDRLLCKAVLAGNTEAFSLIAAKYQKRVYSLGMSFFKNHDDSEDFVQDIMLKTFSALPKFRGESSFSTWLMRIAYNSAINSVKRKREFVSAFDDFEIKTNDLTPEERQIQNCVKNAIRRAVNDLPEKYRICIDLYFFYDMPYADIESVTGIPVNTIKSHIFRSKKILKTELENQGIYGQEESPEYPVLFKLNLAYDM</sequence>
<evidence type="ECO:0000256" key="3">
    <source>
        <dbReference type="ARBA" id="ARBA00023082"/>
    </source>
</evidence>
<dbReference type="NCBIfam" id="TIGR02937">
    <property type="entry name" value="sigma70-ECF"/>
    <property type="match status" value="1"/>
</dbReference>
<dbReference type="Gene3D" id="1.10.1740.10">
    <property type="match status" value="1"/>
</dbReference>
<feature type="domain" description="RNA polymerase sigma-70 region 2" evidence="5">
    <location>
        <begin position="38"/>
        <end position="102"/>
    </location>
</feature>
<dbReference type="PANTHER" id="PTHR43133">
    <property type="entry name" value="RNA POLYMERASE ECF-TYPE SIGMA FACTO"/>
    <property type="match status" value="1"/>
</dbReference>
<keyword evidence="3" id="KW-0731">Sigma factor</keyword>
<dbReference type="HOGENOM" id="CLU_047691_3_0_12"/>
<dbReference type="GO" id="GO:0016987">
    <property type="term" value="F:sigma factor activity"/>
    <property type="evidence" value="ECO:0007669"/>
    <property type="project" value="UniProtKB-KW"/>
</dbReference>
<evidence type="ECO:0000259" key="5">
    <source>
        <dbReference type="Pfam" id="PF04542"/>
    </source>
</evidence>
<dbReference type="SUPFAM" id="SSF88946">
    <property type="entry name" value="Sigma2 domain of RNA polymerase sigma factors"/>
    <property type="match status" value="1"/>
</dbReference>
<dbReference type="SUPFAM" id="SSF88659">
    <property type="entry name" value="Sigma3 and sigma4 domains of RNA polymerase sigma factors"/>
    <property type="match status" value="1"/>
</dbReference>
<accession>A0A0E2E686</accession>
<name>A0A0E2E686_TREDN</name>
<dbReference type="Gene3D" id="1.10.10.10">
    <property type="entry name" value="Winged helix-like DNA-binding domain superfamily/Winged helix DNA-binding domain"/>
    <property type="match status" value="1"/>
</dbReference>
<comment type="similarity">
    <text evidence="1">Belongs to the sigma-70 factor family. ECF subfamily.</text>
</comment>
<dbReference type="InterPro" id="IPR036388">
    <property type="entry name" value="WH-like_DNA-bd_sf"/>
</dbReference>
<dbReference type="InterPro" id="IPR007627">
    <property type="entry name" value="RNA_pol_sigma70_r2"/>
</dbReference>
<dbReference type="EMBL" id="AGDV01000009">
    <property type="protein sequence ID" value="EMB34260.1"/>
    <property type="molecule type" value="Genomic_DNA"/>
</dbReference>
<organism evidence="7">
    <name type="scientific">Treponema denticola H-22</name>
    <dbReference type="NCBI Taxonomy" id="999432"/>
    <lineage>
        <taxon>Bacteria</taxon>
        <taxon>Pseudomonadati</taxon>
        <taxon>Spirochaetota</taxon>
        <taxon>Spirochaetia</taxon>
        <taxon>Spirochaetales</taxon>
        <taxon>Treponemataceae</taxon>
        <taxon>Treponema</taxon>
    </lineage>
</organism>
<dbReference type="AlphaFoldDB" id="A0A0E2E686"/>
<dbReference type="InterPro" id="IPR014284">
    <property type="entry name" value="RNA_pol_sigma-70_dom"/>
</dbReference>
<proteinExistence type="inferred from homology"/>
<reference evidence="7" key="1">
    <citation type="submission" date="2012-01" db="EMBL/GenBank/DDBJ databases">
        <title>The Genome Sequence of Treponema denticola H-22.</title>
        <authorList>
            <consortium name="The Broad Institute Genome Sequencing Platform"/>
            <person name="Earl A."/>
            <person name="Ward D."/>
            <person name="Feldgarden M."/>
            <person name="Gevers D."/>
            <person name="Blanton J.M."/>
            <person name="Fenno C.J."/>
            <person name="Baranova O.V."/>
            <person name="Mathney J."/>
            <person name="Dewhirst F.E."/>
            <person name="Izard J."/>
            <person name="Young S.K."/>
            <person name="Zeng Q."/>
            <person name="Gargeya S."/>
            <person name="Fitzgerald M."/>
            <person name="Haas B."/>
            <person name="Abouelleil A."/>
            <person name="Alvarado L."/>
            <person name="Arachchi H.M."/>
            <person name="Berlin A."/>
            <person name="Chapman S.B."/>
            <person name="Gearin G."/>
            <person name="Goldberg J."/>
            <person name="Griggs A."/>
            <person name="Gujja S."/>
            <person name="Hansen M."/>
            <person name="Heiman D."/>
            <person name="Howarth C."/>
            <person name="Larimer J."/>
            <person name="Lui A."/>
            <person name="MacDonald P.J.P."/>
            <person name="McCowen C."/>
            <person name="Montmayeur A."/>
            <person name="Murphy C."/>
            <person name="Neiman D."/>
            <person name="Pearson M."/>
            <person name="Priest M."/>
            <person name="Roberts A."/>
            <person name="Saif S."/>
            <person name="Shea T."/>
            <person name="Sisk P."/>
            <person name="Stolte C."/>
            <person name="Sykes S."/>
            <person name="Wortman J."/>
            <person name="Nusbaum C."/>
            <person name="Birren B."/>
        </authorList>
    </citation>
    <scope>NUCLEOTIDE SEQUENCE [LARGE SCALE GENOMIC DNA]</scope>
    <source>
        <strain evidence="7">H-22</strain>
    </source>
</reference>
<dbReference type="GO" id="GO:0006352">
    <property type="term" value="P:DNA-templated transcription initiation"/>
    <property type="evidence" value="ECO:0007669"/>
    <property type="project" value="InterPro"/>
</dbReference>
<dbReference type="InterPro" id="IPR013325">
    <property type="entry name" value="RNA_pol_sigma_r2"/>
</dbReference>
<evidence type="ECO:0000256" key="2">
    <source>
        <dbReference type="ARBA" id="ARBA00023015"/>
    </source>
</evidence>
<keyword evidence="4" id="KW-0804">Transcription</keyword>
<evidence type="ECO:0000256" key="1">
    <source>
        <dbReference type="ARBA" id="ARBA00010641"/>
    </source>
</evidence>
<dbReference type="PATRIC" id="fig|999432.5.peg.1049"/>
<evidence type="ECO:0000313" key="7">
    <source>
        <dbReference type="EMBL" id="EMB34260.1"/>
    </source>
</evidence>
<dbReference type="GO" id="GO:0003677">
    <property type="term" value="F:DNA binding"/>
    <property type="evidence" value="ECO:0007669"/>
    <property type="project" value="InterPro"/>
</dbReference>
<feature type="domain" description="RNA polymerase sigma factor 70 region 4 type 2" evidence="6">
    <location>
        <begin position="131"/>
        <end position="182"/>
    </location>
</feature>